<dbReference type="EMBL" id="ML179566">
    <property type="protein sequence ID" value="THU85083.1"/>
    <property type="molecule type" value="Genomic_DNA"/>
</dbReference>
<organism evidence="2 3">
    <name type="scientific">Dendrothele bispora (strain CBS 962.96)</name>
    <dbReference type="NCBI Taxonomy" id="1314807"/>
    <lineage>
        <taxon>Eukaryota</taxon>
        <taxon>Fungi</taxon>
        <taxon>Dikarya</taxon>
        <taxon>Basidiomycota</taxon>
        <taxon>Agaricomycotina</taxon>
        <taxon>Agaricomycetes</taxon>
        <taxon>Agaricomycetidae</taxon>
        <taxon>Agaricales</taxon>
        <taxon>Agaricales incertae sedis</taxon>
        <taxon>Dendrothele</taxon>
    </lineage>
</organism>
<sequence>MSSPSPQALRESDGRRRCQRYRPPQTFPQELFDIIIDHIDDFETLRATCLVSKNWVPRCRFRLYGRFRLWFAGESVFQSRTEYIHLVKDRIFHFSPLIIAYTHSLTLDLRWTTSCHIKEGDVWLDILSSLRLPQLRFLEIVRSSYDHSTDEKQQKILEGFIGFLRVNPHIENLTLDGFSMSPRFMERILLCISRPESRIKVLSTHLTPYLSGSPATTPCGNYRALPLEKLYLRNETPMTVLKLSRTLGNFSLPKLTLLSAIGVSNLPCVMEMLEQGAQTLTHLILDLRSFPRGFELEFPSIPNLTHLQLKIQNNDQLGFKILQRIVQSQAKVQHVHITDESWTNVDSHLVQFAKNMPSLKLITVSRDRTGSTMGLTNSQILEKLSGTAAFGILRFSPAPEW</sequence>
<gene>
    <name evidence="2" type="ORF">K435DRAFT_869649</name>
</gene>
<dbReference type="AlphaFoldDB" id="A0A4S8L9C5"/>
<accession>A0A4S8L9C5</accession>
<dbReference type="Gene3D" id="3.80.10.10">
    <property type="entry name" value="Ribonuclease Inhibitor"/>
    <property type="match status" value="1"/>
</dbReference>
<dbReference type="Proteomes" id="UP000297245">
    <property type="component" value="Unassembled WGS sequence"/>
</dbReference>
<protein>
    <recommendedName>
        <fullName evidence="4">F-box domain-containing protein</fullName>
    </recommendedName>
</protein>
<evidence type="ECO:0008006" key="4">
    <source>
        <dbReference type="Google" id="ProtNLM"/>
    </source>
</evidence>
<evidence type="ECO:0000313" key="3">
    <source>
        <dbReference type="Proteomes" id="UP000297245"/>
    </source>
</evidence>
<proteinExistence type="predicted"/>
<name>A0A4S8L9C5_DENBC</name>
<dbReference type="InterPro" id="IPR032675">
    <property type="entry name" value="LRR_dom_sf"/>
</dbReference>
<keyword evidence="3" id="KW-1185">Reference proteome</keyword>
<dbReference type="SUPFAM" id="SSF52047">
    <property type="entry name" value="RNI-like"/>
    <property type="match status" value="1"/>
</dbReference>
<feature type="region of interest" description="Disordered" evidence="1">
    <location>
        <begin position="1"/>
        <end position="21"/>
    </location>
</feature>
<evidence type="ECO:0000313" key="2">
    <source>
        <dbReference type="EMBL" id="THU85083.1"/>
    </source>
</evidence>
<reference evidence="2 3" key="1">
    <citation type="journal article" date="2019" name="Nat. Ecol. Evol.">
        <title>Megaphylogeny resolves global patterns of mushroom evolution.</title>
        <authorList>
            <person name="Varga T."/>
            <person name="Krizsan K."/>
            <person name="Foldi C."/>
            <person name="Dima B."/>
            <person name="Sanchez-Garcia M."/>
            <person name="Sanchez-Ramirez S."/>
            <person name="Szollosi G.J."/>
            <person name="Szarkandi J.G."/>
            <person name="Papp V."/>
            <person name="Albert L."/>
            <person name="Andreopoulos W."/>
            <person name="Angelini C."/>
            <person name="Antonin V."/>
            <person name="Barry K.W."/>
            <person name="Bougher N.L."/>
            <person name="Buchanan P."/>
            <person name="Buyck B."/>
            <person name="Bense V."/>
            <person name="Catcheside P."/>
            <person name="Chovatia M."/>
            <person name="Cooper J."/>
            <person name="Damon W."/>
            <person name="Desjardin D."/>
            <person name="Finy P."/>
            <person name="Geml J."/>
            <person name="Haridas S."/>
            <person name="Hughes K."/>
            <person name="Justo A."/>
            <person name="Karasinski D."/>
            <person name="Kautmanova I."/>
            <person name="Kiss B."/>
            <person name="Kocsube S."/>
            <person name="Kotiranta H."/>
            <person name="LaButti K.M."/>
            <person name="Lechner B.E."/>
            <person name="Liimatainen K."/>
            <person name="Lipzen A."/>
            <person name="Lukacs Z."/>
            <person name="Mihaltcheva S."/>
            <person name="Morgado L.N."/>
            <person name="Niskanen T."/>
            <person name="Noordeloos M.E."/>
            <person name="Ohm R.A."/>
            <person name="Ortiz-Santana B."/>
            <person name="Ovrebo C."/>
            <person name="Racz N."/>
            <person name="Riley R."/>
            <person name="Savchenko A."/>
            <person name="Shiryaev A."/>
            <person name="Soop K."/>
            <person name="Spirin V."/>
            <person name="Szebenyi C."/>
            <person name="Tomsovsky M."/>
            <person name="Tulloss R.E."/>
            <person name="Uehling J."/>
            <person name="Grigoriev I.V."/>
            <person name="Vagvolgyi C."/>
            <person name="Papp T."/>
            <person name="Martin F.M."/>
            <person name="Miettinen O."/>
            <person name="Hibbett D.S."/>
            <person name="Nagy L.G."/>
        </authorList>
    </citation>
    <scope>NUCLEOTIDE SEQUENCE [LARGE SCALE GENOMIC DNA]</scope>
    <source>
        <strain evidence="2 3">CBS 962.96</strain>
    </source>
</reference>
<evidence type="ECO:0000256" key="1">
    <source>
        <dbReference type="SAM" id="MobiDB-lite"/>
    </source>
</evidence>